<dbReference type="AlphaFoldDB" id="A0A383D372"/>
<organism evidence="1">
    <name type="scientific">marine metagenome</name>
    <dbReference type="NCBI Taxonomy" id="408172"/>
    <lineage>
        <taxon>unclassified sequences</taxon>
        <taxon>metagenomes</taxon>
        <taxon>ecological metagenomes</taxon>
    </lineage>
</organism>
<feature type="non-terminal residue" evidence="1">
    <location>
        <position position="57"/>
    </location>
</feature>
<proteinExistence type="predicted"/>
<evidence type="ECO:0000313" key="1">
    <source>
        <dbReference type="EMBL" id="SVE38703.1"/>
    </source>
</evidence>
<feature type="non-terminal residue" evidence="1">
    <location>
        <position position="1"/>
    </location>
</feature>
<name>A0A383D372_9ZZZZ</name>
<gene>
    <name evidence="1" type="ORF">METZ01_LOCUS491557</name>
</gene>
<reference evidence="1" key="1">
    <citation type="submission" date="2018-05" db="EMBL/GenBank/DDBJ databases">
        <authorList>
            <person name="Lanie J.A."/>
            <person name="Ng W.-L."/>
            <person name="Kazmierczak K.M."/>
            <person name="Andrzejewski T.M."/>
            <person name="Davidsen T.M."/>
            <person name="Wayne K.J."/>
            <person name="Tettelin H."/>
            <person name="Glass J.I."/>
            <person name="Rusch D."/>
            <person name="Podicherti R."/>
            <person name="Tsui H.-C.T."/>
            <person name="Winkler M.E."/>
        </authorList>
    </citation>
    <scope>NUCLEOTIDE SEQUENCE</scope>
</reference>
<protein>
    <submittedName>
        <fullName evidence="1">Uncharacterized protein</fullName>
    </submittedName>
</protein>
<accession>A0A383D372</accession>
<dbReference type="EMBL" id="UINC01213778">
    <property type="protein sequence ID" value="SVE38703.1"/>
    <property type="molecule type" value="Genomic_DNA"/>
</dbReference>
<sequence>MTDTKDTKKDAWGTLINKKPTLNEIKKHFKGKGGGPEGESHIIDANADKKEGFVYVY</sequence>